<gene>
    <name evidence="1" type="ORF">OCBIM_22003179mg</name>
</gene>
<dbReference type="EMBL" id="KQ424901">
    <property type="protein sequence ID" value="KOF70268.1"/>
    <property type="molecule type" value="Genomic_DNA"/>
</dbReference>
<name>A0A0L8G023_OCTBM</name>
<dbReference type="AlphaFoldDB" id="A0A0L8G023"/>
<proteinExistence type="predicted"/>
<protein>
    <submittedName>
        <fullName evidence="1">Uncharacterized protein</fullName>
    </submittedName>
</protein>
<evidence type="ECO:0000313" key="1">
    <source>
        <dbReference type="EMBL" id="KOF70268.1"/>
    </source>
</evidence>
<sequence>MKETWIFSFLVYTDENSLHIKQMHSICVYIILYSLDAIFQGTLWTNRSEN</sequence>
<accession>A0A0L8G023</accession>
<organism evidence="1">
    <name type="scientific">Octopus bimaculoides</name>
    <name type="common">California two-spotted octopus</name>
    <dbReference type="NCBI Taxonomy" id="37653"/>
    <lineage>
        <taxon>Eukaryota</taxon>
        <taxon>Metazoa</taxon>
        <taxon>Spiralia</taxon>
        <taxon>Lophotrochozoa</taxon>
        <taxon>Mollusca</taxon>
        <taxon>Cephalopoda</taxon>
        <taxon>Coleoidea</taxon>
        <taxon>Octopodiformes</taxon>
        <taxon>Octopoda</taxon>
        <taxon>Incirrata</taxon>
        <taxon>Octopodidae</taxon>
        <taxon>Octopus</taxon>
    </lineage>
</organism>
<reference evidence="1" key="1">
    <citation type="submission" date="2015-07" db="EMBL/GenBank/DDBJ databases">
        <title>MeaNS - Measles Nucleotide Surveillance Program.</title>
        <authorList>
            <person name="Tran T."/>
            <person name="Druce J."/>
        </authorList>
    </citation>
    <scope>NUCLEOTIDE SEQUENCE</scope>
    <source>
        <strain evidence="1">UCB-OBI-ISO-001</strain>
        <tissue evidence="1">Gonad</tissue>
    </source>
</reference>